<keyword evidence="6 9" id="KW-1133">Transmembrane helix</keyword>
<feature type="transmembrane region" description="Helical" evidence="9">
    <location>
        <begin position="140"/>
        <end position="162"/>
    </location>
</feature>
<feature type="transmembrane region" description="Helical" evidence="9">
    <location>
        <begin position="386"/>
        <end position="409"/>
    </location>
</feature>
<feature type="transmembrane region" description="Helical" evidence="9">
    <location>
        <begin position="308"/>
        <end position="334"/>
    </location>
</feature>
<evidence type="ECO:0000313" key="11">
    <source>
        <dbReference type="EMBL" id="GGI03882.1"/>
    </source>
</evidence>
<evidence type="ECO:0000256" key="4">
    <source>
        <dbReference type="ARBA" id="ARBA00022692"/>
    </source>
</evidence>
<reference evidence="11" key="1">
    <citation type="journal article" date="2014" name="Int. J. Syst. Evol. Microbiol.">
        <title>Complete genome sequence of Corynebacterium casei LMG S-19264T (=DSM 44701T), isolated from a smear-ripened cheese.</title>
        <authorList>
            <consortium name="US DOE Joint Genome Institute (JGI-PGF)"/>
            <person name="Walter F."/>
            <person name="Albersmeier A."/>
            <person name="Kalinowski J."/>
            <person name="Ruckert C."/>
        </authorList>
    </citation>
    <scope>NUCLEOTIDE SEQUENCE</scope>
    <source>
        <strain evidence="11">CGMCC 1.14988</strain>
    </source>
</reference>
<reference evidence="11" key="2">
    <citation type="submission" date="2020-09" db="EMBL/GenBank/DDBJ databases">
        <authorList>
            <person name="Sun Q."/>
            <person name="Zhou Y."/>
        </authorList>
    </citation>
    <scope>NUCLEOTIDE SEQUENCE</scope>
    <source>
        <strain evidence="11">CGMCC 1.14988</strain>
    </source>
</reference>
<feature type="transmembrane region" description="Helical" evidence="9">
    <location>
        <begin position="174"/>
        <end position="197"/>
    </location>
</feature>
<evidence type="ECO:0000256" key="2">
    <source>
        <dbReference type="ARBA" id="ARBA00009749"/>
    </source>
</evidence>
<evidence type="ECO:0000256" key="8">
    <source>
        <dbReference type="ARBA" id="ARBA00023136"/>
    </source>
</evidence>
<feature type="transmembrane region" description="Helical" evidence="9">
    <location>
        <begin position="24"/>
        <end position="46"/>
    </location>
</feature>
<keyword evidence="3" id="KW-0813">Transport</keyword>
<feature type="transmembrane region" description="Helical" evidence="9">
    <location>
        <begin position="58"/>
        <end position="76"/>
    </location>
</feature>
<evidence type="ECO:0000259" key="10">
    <source>
        <dbReference type="Pfam" id="PF01769"/>
    </source>
</evidence>
<dbReference type="PANTHER" id="PTHR16228">
    <property type="entry name" value="DIVALENT CATION TRANSPORTER SOLUTE CARRIER FAMILY 41"/>
    <property type="match status" value="1"/>
</dbReference>
<gene>
    <name evidence="11" type="ORF">GCM10011354_06270</name>
</gene>
<feature type="transmembrane region" description="Helical" evidence="9">
    <location>
        <begin position="203"/>
        <end position="221"/>
    </location>
</feature>
<dbReference type="GO" id="GO:0016020">
    <property type="term" value="C:membrane"/>
    <property type="evidence" value="ECO:0007669"/>
    <property type="project" value="UniProtKB-SubCell"/>
</dbReference>
<comment type="caution">
    <text evidence="11">The sequence shown here is derived from an EMBL/GenBank/DDBJ whole genome shotgun (WGS) entry which is preliminary data.</text>
</comment>
<keyword evidence="8 9" id="KW-0472">Membrane</keyword>
<sequence length="412" mass="42733">MLGRLLGIPINEVRGYWMQESRSIRAGASALGIGLFATIIAGVVLMSAEARLEDIPGLLALIPAAIGMRGSIFGALGSRLSTGILTGEFEPELRRRSYLGRQIEAATILSFATATQAGVLAWAISVALGLRTVPLLDLVAISLIGGLLSSLVLFFVVIWMARRSNLRGWSMDDVGAPIITAAGDLVTLPALLVGSLVLAVEPVAMAVGALGLVVGVVAVVLGARRDDAMIRRIVRESMIVLTIAVSIDVMAGIVVESRAEEQFSAPALLVLIPPFIANCGSLGGMLSSRLASKLHVGLLEPRLLPGKLASLDFSLTVLLAFLAFTGVGAAGWLAAVLVPNVDPLPLLSMLGVTWLAGLFAVFVLAAAAYAAATTSFRFGFDPDNHGIPVVTATMDLAGVICLVAAITILQVG</sequence>
<keyword evidence="7" id="KW-0406">Ion transport</keyword>
<evidence type="ECO:0000256" key="6">
    <source>
        <dbReference type="ARBA" id="ARBA00022989"/>
    </source>
</evidence>
<dbReference type="InterPro" id="IPR045349">
    <property type="entry name" value="SLC41A1-3"/>
</dbReference>
<evidence type="ECO:0000256" key="1">
    <source>
        <dbReference type="ARBA" id="ARBA00004141"/>
    </source>
</evidence>
<evidence type="ECO:0000313" key="12">
    <source>
        <dbReference type="Proteomes" id="UP000650511"/>
    </source>
</evidence>
<dbReference type="Proteomes" id="UP000650511">
    <property type="component" value="Unassembled WGS sequence"/>
</dbReference>
<keyword evidence="4 9" id="KW-0812">Transmembrane</keyword>
<dbReference type="InterPro" id="IPR006667">
    <property type="entry name" value="SLC41_membr_dom"/>
</dbReference>
<dbReference type="PANTHER" id="PTHR16228:SF7">
    <property type="entry name" value="SLC41A_MGTE INTEGRAL MEMBRANE DOMAIN-CONTAINING PROTEIN"/>
    <property type="match status" value="1"/>
</dbReference>
<accession>A0A8J3ETG5</accession>
<dbReference type="SUPFAM" id="SSF161093">
    <property type="entry name" value="MgtE membrane domain-like"/>
    <property type="match status" value="2"/>
</dbReference>
<evidence type="ECO:0000256" key="7">
    <source>
        <dbReference type="ARBA" id="ARBA00023065"/>
    </source>
</evidence>
<feature type="domain" description="SLC41A/MgtE integral membrane" evidence="10">
    <location>
        <begin position="272"/>
        <end position="404"/>
    </location>
</feature>
<evidence type="ECO:0000256" key="5">
    <source>
        <dbReference type="ARBA" id="ARBA00022842"/>
    </source>
</evidence>
<dbReference type="Gene3D" id="1.10.357.20">
    <property type="entry name" value="SLC41 divalent cation transporters, integral membrane domain"/>
    <property type="match status" value="2"/>
</dbReference>
<protein>
    <submittedName>
        <fullName evidence="11">Divalent cation transporter</fullName>
    </submittedName>
</protein>
<organism evidence="11 12">
    <name type="scientific">Egicoccus halophilus</name>
    <dbReference type="NCBI Taxonomy" id="1670830"/>
    <lineage>
        <taxon>Bacteria</taxon>
        <taxon>Bacillati</taxon>
        <taxon>Actinomycetota</taxon>
        <taxon>Nitriliruptoria</taxon>
        <taxon>Egicoccales</taxon>
        <taxon>Egicoccaceae</taxon>
        <taxon>Egicoccus</taxon>
    </lineage>
</organism>
<dbReference type="GO" id="GO:0008324">
    <property type="term" value="F:monoatomic cation transmembrane transporter activity"/>
    <property type="evidence" value="ECO:0007669"/>
    <property type="project" value="InterPro"/>
</dbReference>
<dbReference type="InterPro" id="IPR036739">
    <property type="entry name" value="SLC41_membr_dom_sf"/>
</dbReference>
<keyword evidence="12" id="KW-1185">Reference proteome</keyword>
<comment type="similarity">
    <text evidence="2">Belongs to the SLC41A transporter family.</text>
</comment>
<feature type="transmembrane region" description="Helical" evidence="9">
    <location>
        <begin position="354"/>
        <end position="374"/>
    </location>
</feature>
<feature type="domain" description="SLC41A/MgtE integral membrane" evidence="10">
    <location>
        <begin position="62"/>
        <end position="192"/>
    </location>
</feature>
<name>A0A8J3ETG5_9ACTN</name>
<dbReference type="EMBL" id="BMHA01000002">
    <property type="protein sequence ID" value="GGI03882.1"/>
    <property type="molecule type" value="Genomic_DNA"/>
</dbReference>
<feature type="transmembrane region" description="Helical" evidence="9">
    <location>
        <begin position="103"/>
        <end position="128"/>
    </location>
</feature>
<evidence type="ECO:0000256" key="3">
    <source>
        <dbReference type="ARBA" id="ARBA00022448"/>
    </source>
</evidence>
<proteinExistence type="inferred from homology"/>
<feature type="transmembrane region" description="Helical" evidence="9">
    <location>
        <begin position="233"/>
        <end position="255"/>
    </location>
</feature>
<keyword evidence="5" id="KW-0460">Magnesium</keyword>
<comment type="subcellular location">
    <subcellularLocation>
        <location evidence="1">Membrane</location>
        <topology evidence="1">Multi-pass membrane protein</topology>
    </subcellularLocation>
</comment>
<evidence type="ECO:0000256" key="9">
    <source>
        <dbReference type="SAM" id="Phobius"/>
    </source>
</evidence>
<dbReference type="AlphaFoldDB" id="A0A8J3ETG5"/>
<dbReference type="Pfam" id="PF01769">
    <property type="entry name" value="MgtE"/>
    <property type="match status" value="2"/>
</dbReference>